<accession>A0A917I9X5</accession>
<evidence type="ECO:0000313" key="2">
    <source>
        <dbReference type="Proteomes" id="UP000603912"/>
    </source>
</evidence>
<name>A0A917I9X5_9HYPH</name>
<proteinExistence type="predicted"/>
<dbReference type="EMBL" id="BMES01000002">
    <property type="protein sequence ID" value="GGH24558.1"/>
    <property type="molecule type" value="Genomic_DNA"/>
</dbReference>
<reference evidence="1" key="2">
    <citation type="submission" date="2020-09" db="EMBL/GenBank/DDBJ databases">
        <authorList>
            <person name="Sun Q."/>
            <person name="Zhou Y."/>
        </authorList>
    </citation>
    <scope>NUCLEOTIDE SEQUENCE</scope>
    <source>
        <strain evidence="1">CGMCC 1.12214</strain>
    </source>
</reference>
<dbReference type="RefSeq" id="WP_188518634.1">
    <property type="nucleotide sequence ID" value="NZ_BMES01000002.1"/>
</dbReference>
<gene>
    <name evidence="1" type="ORF">GCM10007036_31040</name>
</gene>
<evidence type="ECO:0000313" key="1">
    <source>
        <dbReference type="EMBL" id="GGH24558.1"/>
    </source>
</evidence>
<organism evidence="1 2">
    <name type="scientific">Alsobacter metallidurans</name>
    <dbReference type="NCBI Taxonomy" id="340221"/>
    <lineage>
        <taxon>Bacteria</taxon>
        <taxon>Pseudomonadati</taxon>
        <taxon>Pseudomonadota</taxon>
        <taxon>Alphaproteobacteria</taxon>
        <taxon>Hyphomicrobiales</taxon>
        <taxon>Alsobacteraceae</taxon>
        <taxon>Alsobacter</taxon>
    </lineage>
</organism>
<dbReference type="Proteomes" id="UP000603912">
    <property type="component" value="Unassembled WGS sequence"/>
</dbReference>
<protein>
    <submittedName>
        <fullName evidence="1">Uncharacterized protein</fullName>
    </submittedName>
</protein>
<reference evidence="1" key="1">
    <citation type="journal article" date="2014" name="Int. J. Syst. Evol. Microbiol.">
        <title>Complete genome sequence of Corynebacterium casei LMG S-19264T (=DSM 44701T), isolated from a smear-ripened cheese.</title>
        <authorList>
            <consortium name="US DOE Joint Genome Institute (JGI-PGF)"/>
            <person name="Walter F."/>
            <person name="Albersmeier A."/>
            <person name="Kalinowski J."/>
            <person name="Ruckert C."/>
        </authorList>
    </citation>
    <scope>NUCLEOTIDE SEQUENCE</scope>
    <source>
        <strain evidence="1">CGMCC 1.12214</strain>
    </source>
</reference>
<sequence length="67" mass="7359">MSNRTLTQEKFLLCAPVGFSVAMKKAAQRQMTTSSGFARLAIVEKIRSLGIEIDDVPPAPEHKASRQ</sequence>
<dbReference type="AlphaFoldDB" id="A0A917I9X5"/>
<comment type="caution">
    <text evidence="1">The sequence shown here is derived from an EMBL/GenBank/DDBJ whole genome shotgun (WGS) entry which is preliminary data.</text>
</comment>
<keyword evidence="2" id="KW-1185">Reference proteome</keyword>